<dbReference type="Proteomes" id="UP000000441">
    <property type="component" value="Chromosome"/>
</dbReference>
<proteinExistence type="predicted"/>
<dbReference type="EMBL" id="CP000227">
    <property type="protein sequence ID" value="ACM12022.1"/>
    <property type="molecule type" value="Genomic_DNA"/>
</dbReference>
<organism evidence="1 2">
    <name type="scientific">Bacillus cereus (strain Q1)</name>
    <dbReference type="NCBI Taxonomy" id="361100"/>
    <lineage>
        <taxon>Bacteria</taxon>
        <taxon>Bacillati</taxon>
        <taxon>Bacillota</taxon>
        <taxon>Bacilli</taxon>
        <taxon>Bacillales</taxon>
        <taxon>Bacillaceae</taxon>
        <taxon>Bacillus</taxon>
        <taxon>Bacillus cereus group</taxon>
    </lineage>
</organism>
<protein>
    <submittedName>
        <fullName evidence="1">Uncharacterized protein</fullName>
    </submittedName>
</protein>
<sequence length="31" mass="3727">MMIESLLYNRVEFDERMKGVGHTAWFTCMQC</sequence>
<dbReference type="KEGG" id="bcq:BCQ_1594"/>
<reference evidence="1 2" key="1">
    <citation type="journal article" date="2009" name="J. Bacteriol.">
        <title>Complete genome sequence of the extremophilic Bacillus cereus strain Q1 with industrial applications.</title>
        <authorList>
            <person name="Xiong Z."/>
            <person name="Jiang Y."/>
            <person name="Qi D."/>
            <person name="Lu H."/>
            <person name="Yang F."/>
            <person name="Yang J."/>
            <person name="Chen L."/>
            <person name="Sun L."/>
            <person name="Xu X."/>
            <person name="Xue Y."/>
            <person name="Zhu Y."/>
            <person name="Jin Q."/>
        </authorList>
    </citation>
    <scope>NUCLEOTIDE SEQUENCE [LARGE SCALE GENOMIC DNA]</scope>
    <source>
        <strain evidence="1 2">Q1</strain>
    </source>
</reference>
<gene>
    <name evidence="1" type="ordered locus">BCQ_1594</name>
</gene>
<name>B9IVP7_BACCQ</name>
<dbReference type="HOGENOM" id="CLU_3401925_0_0_9"/>
<evidence type="ECO:0000313" key="1">
    <source>
        <dbReference type="EMBL" id="ACM12022.1"/>
    </source>
</evidence>
<evidence type="ECO:0000313" key="2">
    <source>
        <dbReference type="Proteomes" id="UP000000441"/>
    </source>
</evidence>
<accession>B9IVP7</accession>
<dbReference type="AlphaFoldDB" id="B9IVP7"/>